<dbReference type="PANTHER" id="PTHR45495">
    <property type="entry name" value="DNAJ PROTEIN JJJ1 HOMOLOG"/>
    <property type="match status" value="1"/>
</dbReference>
<protein>
    <recommendedName>
        <fullName evidence="2">J domain-containing protein</fullName>
    </recommendedName>
</protein>
<dbReference type="PANTHER" id="PTHR45495:SF1">
    <property type="entry name" value="DNAJ PROTEIN JJJ1 HOMOLOG"/>
    <property type="match status" value="1"/>
</dbReference>
<proteinExistence type="predicted"/>
<evidence type="ECO:0000256" key="1">
    <source>
        <dbReference type="SAM" id="SignalP"/>
    </source>
</evidence>
<dbReference type="PROSITE" id="PS50076">
    <property type="entry name" value="DNAJ_2"/>
    <property type="match status" value="1"/>
</dbReference>
<dbReference type="EMBL" id="JAAALK010000285">
    <property type="protein sequence ID" value="KAG8064902.1"/>
    <property type="molecule type" value="Genomic_DNA"/>
</dbReference>
<evidence type="ECO:0000259" key="2">
    <source>
        <dbReference type="PROSITE" id="PS50076"/>
    </source>
</evidence>
<dbReference type="InterPro" id="IPR018253">
    <property type="entry name" value="DnaJ_domain_CS"/>
</dbReference>
<comment type="caution">
    <text evidence="3">The sequence shown here is derived from an EMBL/GenBank/DDBJ whole genome shotgun (WGS) entry which is preliminary data.</text>
</comment>
<accession>A0A8J5SBH7</accession>
<reference evidence="3" key="2">
    <citation type="submission" date="2021-02" db="EMBL/GenBank/DDBJ databases">
        <authorList>
            <person name="Kimball J.A."/>
            <person name="Haas M.W."/>
            <person name="Macchietto M."/>
            <person name="Kono T."/>
            <person name="Duquette J."/>
            <person name="Shao M."/>
        </authorList>
    </citation>
    <scope>NUCLEOTIDE SEQUENCE</scope>
    <source>
        <tissue evidence="3">Fresh leaf tissue</tissue>
    </source>
</reference>
<keyword evidence="1" id="KW-0732">Signal</keyword>
<feature type="signal peptide" evidence="1">
    <location>
        <begin position="1"/>
        <end position="18"/>
    </location>
</feature>
<dbReference type="PROSITE" id="PS00636">
    <property type="entry name" value="DNAJ_1"/>
    <property type="match status" value="1"/>
</dbReference>
<organism evidence="3 4">
    <name type="scientific">Zizania palustris</name>
    <name type="common">Northern wild rice</name>
    <dbReference type="NCBI Taxonomy" id="103762"/>
    <lineage>
        <taxon>Eukaryota</taxon>
        <taxon>Viridiplantae</taxon>
        <taxon>Streptophyta</taxon>
        <taxon>Embryophyta</taxon>
        <taxon>Tracheophyta</taxon>
        <taxon>Spermatophyta</taxon>
        <taxon>Magnoliopsida</taxon>
        <taxon>Liliopsida</taxon>
        <taxon>Poales</taxon>
        <taxon>Poaceae</taxon>
        <taxon>BOP clade</taxon>
        <taxon>Oryzoideae</taxon>
        <taxon>Oryzeae</taxon>
        <taxon>Zizaniinae</taxon>
        <taxon>Zizania</taxon>
    </lineage>
</organism>
<feature type="domain" description="J" evidence="2">
    <location>
        <begin position="60"/>
        <end position="128"/>
    </location>
</feature>
<reference evidence="3" key="1">
    <citation type="journal article" date="2021" name="bioRxiv">
        <title>Whole Genome Assembly and Annotation of Northern Wild Rice, Zizania palustris L., Supports a Whole Genome Duplication in the Zizania Genus.</title>
        <authorList>
            <person name="Haas M."/>
            <person name="Kono T."/>
            <person name="Macchietto M."/>
            <person name="Millas R."/>
            <person name="McGilp L."/>
            <person name="Shao M."/>
            <person name="Duquette J."/>
            <person name="Hirsch C.N."/>
            <person name="Kimball J."/>
        </authorList>
    </citation>
    <scope>NUCLEOTIDE SEQUENCE</scope>
    <source>
        <tissue evidence="3">Fresh leaf tissue</tissue>
    </source>
</reference>
<dbReference type="Proteomes" id="UP000729402">
    <property type="component" value="Unassembled WGS sequence"/>
</dbReference>
<sequence>MTTVVAVASMVLAARSSATATTYHSVASGHRRGHRAEQTGHRTAVGRCHGVCGGDGTEWCYYEVLDLPRDCSPADIKLAFRCLVLSLHPDKQLPGSNTTAAIVAFQELQHVHSVLSDLHERAYYDSHCS</sequence>
<keyword evidence="4" id="KW-1185">Reference proteome</keyword>
<evidence type="ECO:0000313" key="3">
    <source>
        <dbReference type="EMBL" id="KAG8064902.1"/>
    </source>
</evidence>
<dbReference type="OrthoDB" id="445556at2759"/>
<evidence type="ECO:0000313" key="4">
    <source>
        <dbReference type="Proteomes" id="UP000729402"/>
    </source>
</evidence>
<dbReference type="CDD" id="cd06257">
    <property type="entry name" value="DnaJ"/>
    <property type="match status" value="1"/>
</dbReference>
<feature type="chain" id="PRO_5035262781" description="J domain-containing protein" evidence="1">
    <location>
        <begin position="19"/>
        <end position="129"/>
    </location>
</feature>
<name>A0A8J5SBH7_ZIZPA</name>
<dbReference type="InterPro" id="IPR044648">
    <property type="entry name" value="JJJ1_plant"/>
</dbReference>
<dbReference type="Pfam" id="PF00226">
    <property type="entry name" value="DnaJ"/>
    <property type="match status" value="1"/>
</dbReference>
<dbReference type="SMART" id="SM00271">
    <property type="entry name" value="DnaJ"/>
    <property type="match status" value="1"/>
</dbReference>
<dbReference type="InterPro" id="IPR001623">
    <property type="entry name" value="DnaJ_domain"/>
</dbReference>
<gene>
    <name evidence="3" type="ORF">GUJ93_ZPchr0004g38936</name>
</gene>
<dbReference type="AlphaFoldDB" id="A0A8J5SBH7"/>